<reference evidence="5 6" key="1">
    <citation type="submission" date="2023-07" db="EMBL/GenBank/DDBJ databases">
        <title>Genomic Encyclopedia of Type Strains, Phase IV (KMG-IV): sequencing the most valuable type-strain genomes for metagenomic binning, comparative biology and taxonomic classification.</title>
        <authorList>
            <person name="Goeker M."/>
        </authorList>
    </citation>
    <scope>NUCLEOTIDE SEQUENCE [LARGE SCALE GENOMIC DNA]</scope>
    <source>
        <strain evidence="5 6">DSM 100301</strain>
    </source>
</reference>
<evidence type="ECO:0000256" key="2">
    <source>
        <dbReference type="ARBA" id="ARBA00022729"/>
    </source>
</evidence>
<feature type="domain" description="Imelysin-like" evidence="4">
    <location>
        <begin position="48"/>
        <end position="340"/>
    </location>
</feature>
<keyword evidence="6" id="KW-1185">Reference proteome</keyword>
<dbReference type="EMBL" id="JAUSWH010000004">
    <property type="protein sequence ID" value="MDQ0455347.1"/>
    <property type="molecule type" value="Genomic_DNA"/>
</dbReference>
<comment type="caution">
    <text evidence="5">The sequence shown here is derived from an EMBL/GenBank/DDBJ whole genome shotgun (WGS) entry which is preliminary data.</text>
</comment>
<dbReference type="RefSeq" id="WP_307157537.1">
    <property type="nucleotide sequence ID" value="NZ_JAUSWH010000004.1"/>
</dbReference>
<feature type="signal peptide" evidence="3">
    <location>
        <begin position="1"/>
        <end position="20"/>
    </location>
</feature>
<dbReference type="CDD" id="cd14659">
    <property type="entry name" value="Imelysin-like_IPPA"/>
    <property type="match status" value="1"/>
</dbReference>
<organism evidence="5 6">
    <name type="scientific">Rhizobium paknamense</name>
    <dbReference type="NCBI Taxonomy" id="1206817"/>
    <lineage>
        <taxon>Bacteria</taxon>
        <taxon>Pseudomonadati</taxon>
        <taxon>Pseudomonadota</taxon>
        <taxon>Alphaproteobacteria</taxon>
        <taxon>Hyphomicrobiales</taxon>
        <taxon>Rhizobiaceae</taxon>
        <taxon>Rhizobium/Agrobacterium group</taxon>
        <taxon>Rhizobium</taxon>
    </lineage>
</organism>
<evidence type="ECO:0000313" key="5">
    <source>
        <dbReference type="EMBL" id="MDQ0455347.1"/>
    </source>
</evidence>
<sequence length="368" mass="39173">MKAFLSLIAALAVLPAIAFAEDAEPHHAAGLQLDAVPAVMTRVVDGFIRPGYHEAHDKAEALAARLKQSCASPSPEGLEAARQDYRAAVLAWSRIEIVRTGPVIEENRFEHILFYPDRKGLALKQIQGAIASKDESFTRSEALRQKSVAIQGLGALDYVLYGTGAEQLATPEGQFRCLYATAIAGNVAAMTGELASLWDQPDGIGKAWTEPGPQNDVFRDGPEAVTGLLGILVHGAETLRDERIETFYKGGNGRIAPKQAIYWRSGLTFASMRANLQGLHDLLNGAGVKDLMPEDKRAAVEKVNQMSAALDTLLAGLPQDPEKATTDPAARASLDQLLAQSRDMITALSDGVGGAVGLTAGFSFADGD</sequence>
<feature type="chain" id="PRO_5045173736" evidence="3">
    <location>
        <begin position="21"/>
        <end position="368"/>
    </location>
</feature>
<keyword evidence="5" id="KW-0449">Lipoprotein</keyword>
<dbReference type="Pfam" id="PF09375">
    <property type="entry name" value="Peptidase_M75"/>
    <property type="match status" value="1"/>
</dbReference>
<keyword evidence="2 3" id="KW-0732">Signal</keyword>
<dbReference type="Gene3D" id="1.20.1420.20">
    <property type="entry name" value="M75 peptidase, HXXE motif"/>
    <property type="match status" value="1"/>
</dbReference>
<gene>
    <name evidence="5" type="ORF">QO005_001681</name>
</gene>
<dbReference type="Proteomes" id="UP001235269">
    <property type="component" value="Unassembled WGS sequence"/>
</dbReference>
<evidence type="ECO:0000313" key="6">
    <source>
        <dbReference type="Proteomes" id="UP001235269"/>
    </source>
</evidence>
<proteinExistence type="predicted"/>
<name>A0ABU0ICE9_9HYPH</name>
<evidence type="ECO:0000256" key="3">
    <source>
        <dbReference type="SAM" id="SignalP"/>
    </source>
</evidence>
<protein>
    <submittedName>
        <fullName evidence="5">Lipoprotein</fullName>
    </submittedName>
</protein>
<dbReference type="InterPro" id="IPR038352">
    <property type="entry name" value="Imelysin_sf"/>
</dbReference>
<dbReference type="InterPro" id="IPR034984">
    <property type="entry name" value="Imelysin-like_IPPA"/>
</dbReference>
<accession>A0ABU0ICE9</accession>
<evidence type="ECO:0000259" key="4">
    <source>
        <dbReference type="Pfam" id="PF09375"/>
    </source>
</evidence>
<comment type="subcellular location">
    <subcellularLocation>
        <location evidence="1">Cell envelope</location>
    </subcellularLocation>
</comment>
<evidence type="ECO:0000256" key="1">
    <source>
        <dbReference type="ARBA" id="ARBA00004196"/>
    </source>
</evidence>
<dbReference type="InterPro" id="IPR018976">
    <property type="entry name" value="Imelysin-like"/>
</dbReference>